<dbReference type="Proteomes" id="UP001074446">
    <property type="component" value="Unassembled WGS sequence"/>
</dbReference>
<comment type="caution">
    <text evidence="3">The sequence shown here is derived from an EMBL/GenBank/DDBJ whole genome shotgun (WGS) entry which is preliminary data.</text>
</comment>
<evidence type="ECO:0000313" key="4">
    <source>
        <dbReference type="Proteomes" id="UP001068021"/>
    </source>
</evidence>
<reference evidence="3" key="1">
    <citation type="submission" date="2022-12" db="EMBL/GenBank/DDBJ databases">
        <title>Reclassification of two methanogenic archaea species isolated from the Kolyma lowland permafrost.</title>
        <authorList>
            <person name="Trubitsyn V.E."/>
            <person name="Rivkina E.M."/>
            <person name="Shcherbakova V.A."/>
        </authorList>
    </citation>
    <scope>NUCLEOTIDE SEQUENCE</scope>
    <source>
        <strain evidence="2">M2</strain>
        <strain evidence="3">MK4</strain>
    </source>
</reference>
<sequence length="773" mass="87871">MTNEELCMELAKATKEEEVIEILKNAGYWDDPSVWQYYGGIENNFSIIGSQQSSADSALVEKIVNSVDAVLMRECLKMGIDPTSNNAPENIDDALYEFFNIENGNLANLQPKKRLELADNIRIVATGANKNPCYSIIDKGEGQTPKRMTETFLSLVKSNKLKIPFVQGKFNMGGTGTLPFCGEKNIQLIISKRNPEISKNEVDDGTSDLWGFTVIRREEPAENAKSSSYKYLAPKNQILSFNANSLPLLPGKHPEAYVNPLESGTFIKIYEYKLQPTSLKTLINFDLHYRLSLLLPKIALPVLLEEMRNYSGHSLHSVLSGLSVRLEEDKRDNIEDGFPSSHIMNIQGEKMNVHIYAFKKDASVEKYKKKEGIIFTINGQSHGYISKPFFKRKSVKMNYISDSIFVIVDCSNISGGAREKLFMNSRDKLRDGELKKEIEKTLEKIIKEHPGLRALKERRRQENIGEKIKDSKPLEMILENVIKKSPTLSNLLIMGQRITSPFNLTNVGKAEEFIGKEYPTFFDLKKQFTPEKPKHCPSNHRFRIQFQTDADNDYLTRDDFRGEFRLIYKGKEYNHYIISLWDGTANLTCELPEDVNQGDIIEFRVEVDDRTQIDPFENKFYVIVDPPANNDKPGNGKRSKPAGGNGNRQKAPSALNLPNIYPVKTDEWNNHNFDGESALRVEDAGDEGYDFYINMDNVYLLNEIKSRTKIDPKILESQFQYGMVLIGLSLLNQLSSNDKDDERDIEKEISLTTKAIAPMLLPMIISLGELENT</sequence>
<keyword evidence="4" id="KW-1185">Reference proteome</keyword>
<feature type="region of interest" description="Disordered" evidence="1">
    <location>
        <begin position="624"/>
        <end position="654"/>
    </location>
</feature>
<dbReference type="EMBL" id="JAPVER010000020">
    <property type="protein sequence ID" value="MCZ3366535.1"/>
    <property type="molecule type" value="Genomic_DNA"/>
</dbReference>
<dbReference type="AlphaFoldDB" id="A0A9E5A367"/>
<evidence type="ECO:0000313" key="2">
    <source>
        <dbReference type="EMBL" id="MCZ3366535.1"/>
    </source>
</evidence>
<dbReference type="Proteomes" id="UP001068021">
    <property type="component" value="Unassembled WGS sequence"/>
</dbReference>
<dbReference type="RefSeq" id="WP_048082812.1">
    <property type="nucleotide sequence ID" value="NZ_JAPVER010000020.1"/>
</dbReference>
<evidence type="ECO:0000256" key="1">
    <source>
        <dbReference type="SAM" id="MobiDB-lite"/>
    </source>
</evidence>
<accession>A0A9E5A367</accession>
<proteinExistence type="predicted"/>
<organism evidence="3">
    <name type="scientific">Methanobacterium veterum</name>
    <dbReference type="NCBI Taxonomy" id="408577"/>
    <lineage>
        <taxon>Archaea</taxon>
        <taxon>Methanobacteriati</taxon>
        <taxon>Methanobacteriota</taxon>
        <taxon>Methanomada group</taxon>
        <taxon>Methanobacteria</taxon>
        <taxon>Methanobacteriales</taxon>
        <taxon>Methanobacteriaceae</taxon>
        <taxon>Methanobacterium</taxon>
    </lineage>
</organism>
<gene>
    <name evidence="3" type="ORF">O3H35_03835</name>
    <name evidence="2" type="ORF">O3H54_11650</name>
</gene>
<dbReference type="EMBL" id="JAPVES010000027">
    <property type="protein sequence ID" value="MCZ3371756.1"/>
    <property type="molecule type" value="Genomic_DNA"/>
</dbReference>
<protein>
    <submittedName>
        <fullName evidence="3">Uncharacterized protein</fullName>
    </submittedName>
</protein>
<name>A0A9E5A367_9EURY</name>
<evidence type="ECO:0000313" key="3">
    <source>
        <dbReference type="EMBL" id="MCZ3371756.1"/>
    </source>
</evidence>